<keyword evidence="5 7" id="KW-1133">Transmembrane helix</keyword>
<dbReference type="GO" id="GO:0005886">
    <property type="term" value="C:plasma membrane"/>
    <property type="evidence" value="ECO:0007669"/>
    <property type="project" value="UniProtKB-SubCell"/>
</dbReference>
<feature type="transmembrane region" description="Helical" evidence="7">
    <location>
        <begin position="225"/>
        <end position="250"/>
    </location>
</feature>
<gene>
    <name evidence="8" type="ORF">Rhe02_17380</name>
</gene>
<comment type="subcellular location">
    <subcellularLocation>
        <location evidence="1">Cell membrane</location>
        <topology evidence="1">Multi-pass membrane protein</topology>
    </subcellularLocation>
</comment>
<evidence type="ECO:0000313" key="9">
    <source>
        <dbReference type="Proteomes" id="UP000612899"/>
    </source>
</evidence>
<proteinExistence type="predicted"/>
<keyword evidence="6 7" id="KW-0472">Membrane</keyword>
<evidence type="ECO:0000256" key="4">
    <source>
        <dbReference type="ARBA" id="ARBA00022692"/>
    </source>
</evidence>
<comment type="caution">
    <text evidence="8">The sequence shown here is derived from an EMBL/GenBank/DDBJ whole genome shotgun (WGS) entry which is preliminary data.</text>
</comment>
<keyword evidence="9" id="KW-1185">Reference proteome</keyword>
<name>A0A8J3VEW3_9ACTN</name>
<dbReference type="PANTHER" id="PTHR23517:SF2">
    <property type="entry name" value="MULTIDRUG RESISTANCE PROTEIN MDTH"/>
    <property type="match status" value="1"/>
</dbReference>
<evidence type="ECO:0000256" key="6">
    <source>
        <dbReference type="ARBA" id="ARBA00023136"/>
    </source>
</evidence>
<feature type="transmembrane region" description="Helical" evidence="7">
    <location>
        <begin position="25"/>
        <end position="49"/>
    </location>
</feature>
<accession>A0A8J3VEW3</accession>
<dbReference type="GO" id="GO:0022857">
    <property type="term" value="F:transmembrane transporter activity"/>
    <property type="evidence" value="ECO:0007669"/>
    <property type="project" value="InterPro"/>
</dbReference>
<dbReference type="RefSeq" id="WP_203907569.1">
    <property type="nucleotide sequence ID" value="NZ_BONY01000008.1"/>
</dbReference>
<dbReference type="InterPro" id="IPR011701">
    <property type="entry name" value="MFS"/>
</dbReference>
<sequence>MNVVVTQLTKLRDDLRGPQDPRQRLMALSTLINTVGMGLFLSAGTIFLIRSAGLSPAAAGVGLTVGSLIGFGAGVFVGDLADRRGAREVVIASMLVEAVASVGLLLVHDIWMLIVVATVAAVGRAGSGSARGAMIGVLAEQGKGAALRTYLRAVTNVGLAVGMLGAAIVLAVDSRPAYVTMVLTDAATFLVAAAVLARLRHLPPTRSAKSAPDERRWLALRDRHYLAFTAASSVASLQYWVLVQALPVWIVLRTAAPRPMAGLVLFVAAVTVAITQIPATRSIDGPRAAARLLARSGPLFLVAWILMAMASGPSVWAAVAILLTAVLIHSLAEVWQAAGTFELSFALARPEAQGQYQGVIGLGHGFVEAMAPVIVMTLCIGAGKVGWVTLAVIVTLAGFLCARIERQRSSTHLEAAHGTAALPSNP</sequence>
<organism evidence="8 9">
    <name type="scientific">Rhizocola hellebori</name>
    <dbReference type="NCBI Taxonomy" id="1392758"/>
    <lineage>
        <taxon>Bacteria</taxon>
        <taxon>Bacillati</taxon>
        <taxon>Actinomycetota</taxon>
        <taxon>Actinomycetes</taxon>
        <taxon>Micromonosporales</taxon>
        <taxon>Micromonosporaceae</taxon>
        <taxon>Rhizocola</taxon>
    </lineage>
</organism>
<feature type="transmembrane region" description="Helical" evidence="7">
    <location>
        <begin position="89"/>
        <end position="107"/>
    </location>
</feature>
<feature type="transmembrane region" description="Helical" evidence="7">
    <location>
        <begin position="356"/>
        <end position="378"/>
    </location>
</feature>
<feature type="transmembrane region" description="Helical" evidence="7">
    <location>
        <begin position="113"/>
        <end position="138"/>
    </location>
</feature>
<dbReference type="Proteomes" id="UP000612899">
    <property type="component" value="Unassembled WGS sequence"/>
</dbReference>
<feature type="transmembrane region" description="Helical" evidence="7">
    <location>
        <begin position="150"/>
        <end position="172"/>
    </location>
</feature>
<dbReference type="SUPFAM" id="SSF103473">
    <property type="entry name" value="MFS general substrate transporter"/>
    <property type="match status" value="1"/>
</dbReference>
<feature type="transmembrane region" description="Helical" evidence="7">
    <location>
        <begin position="55"/>
        <end position="77"/>
    </location>
</feature>
<protein>
    <submittedName>
        <fullName evidence="8">MFS transporter</fullName>
    </submittedName>
</protein>
<dbReference type="Pfam" id="PF07690">
    <property type="entry name" value="MFS_1"/>
    <property type="match status" value="1"/>
</dbReference>
<feature type="transmembrane region" description="Helical" evidence="7">
    <location>
        <begin position="384"/>
        <end position="402"/>
    </location>
</feature>
<evidence type="ECO:0000256" key="7">
    <source>
        <dbReference type="SAM" id="Phobius"/>
    </source>
</evidence>
<evidence type="ECO:0000256" key="1">
    <source>
        <dbReference type="ARBA" id="ARBA00004651"/>
    </source>
</evidence>
<feature type="transmembrane region" description="Helical" evidence="7">
    <location>
        <begin position="292"/>
        <end position="310"/>
    </location>
</feature>
<dbReference type="Gene3D" id="1.20.1250.20">
    <property type="entry name" value="MFS general substrate transporter like domains"/>
    <property type="match status" value="1"/>
</dbReference>
<dbReference type="PANTHER" id="PTHR23517">
    <property type="entry name" value="RESISTANCE PROTEIN MDTM, PUTATIVE-RELATED-RELATED"/>
    <property type="match status" value="1"/>
</dbReference>
<feature type="transmembrane region" description="Helical" evidence="7">
    <location>
        <begin position="178"/>
        <end position="199"/>
    </location>
</feature>
<keyword evidence="2" id="KW-0813">Transport</keyword>
<evidence type="ECO:0000256" key="2">
    <source>
        <dbReference type="ARBA" id="ARBA00022448"/>
    </source>
</evidence>
<dbReference type="EMBL" id="BONY01000008">
    <property type="protein sequence ID" value="GIH03671.1"/>
    <property type="molecule type" value="Genomic_DNA"/>
</dbReference>
<keyword evidence="3" id="KW-1003">Cell membrane</keyword>
<evidence type="ECO:0000256" key="5">
    <source>
        <dbReference type="ARBA" id="ARBA00022989"/>
    </source>
</evidence>
<keyword evidence="4 7" id="KW-0812">Transmembrane</keyword>
<evidence type="ECO:0000313" key="8">
    <source>
        <dbReference type="EMBL" id="GIH03671.1"/>
    </source>
</evidence>
<feature type="transmembrane region" description="Helical" evidence="7">
    <location>
        <begin position="262"/>
        <end position="280"/>
    </location>
</feature>
<dbReference type="InterPro" id="IPR050171">
    <property type="entry name" value="MFS_Transporters"/>
</dbReference>
<evidence type="ECO:0000256" key="3">
    <source>
        <dbReference type="ARBA" id="ARBA00022475"/>
    </source>
</evidence>
<feature type="transmembrane region" description="Helical" evidence="7">
    <location>
        <begin position="316"/>
        <end position="335"/>
    </location>
</feature>
<dbReference type="InterPro" id="IPR036259">
    <property type="entry name" value="MFS_trans_sf"/>
</dbReference>
<dbReference type="AlphaFoldDB" id="A0A8J3VEW3"/>
<reference evidence="8" key="1">
    <citation type="submission" date="2021-01" db="EMBL/GenBank/DDBJ databases">
        <title>Whole genome shotgun sequence of Rhizocola hellebori NBRC 109834.</title>
        <authorList>
            <person name="Komaki H."/>
            <person name="Tamura T."/>
        </authorList>
    </citation>
    <scope>NUCLEOTIDE SEQUENCE</scope>
    <source>
        <strain evidence="8">NBRC 109834</strain>
    </source>
</reference>